<dbReference type="SUPFAM" id="SSF56059">
    <property type="entry name" value="Glutathione synthetase ATP-binding domain-like"/>
    <property type="match status" value="1"/>
</dbReference>
<evidence type="ECO:0000256" key="7">
    <source>
        <dbReference type="ARBA" id="ARBA00023267"/>
    </source>
</evidence>
<dbReference type="OrthoDB" id="9807469at2"/>
<dbReference type="InterPro" id="IPR011053">
    <property type="entry name" value="Single_hybrid_motif"/>
</dbReference>
<evidence type="ECO:0000259" key="14">
    <source>
        <dbReference type="PROSITE" id="PS50979"/>
    </source>
</evidence>
<dbReference type="PANTHER" id="PTHR18866">
    <property type="entry name" value="CARBOXYLASE:PYRUVATE/ACETYL-COA/PROPIONYL-COA CARBOXYLASE"/>
    <property type="match status" value="1"/>
</dbReference>
<evidence type="ECO:0000259" key="13">
    <source>
        <dbReference type="PROSITE" id="PS50975"/>
    </source>
</evidence>
<dbReference type="InterPro" id="IPR000089">
    <property type="entry name" value="Biotin_lipoyl"/>
</dbReference>
<comment type="subunit">
    <text evidence="9">The biotin-dependent acyl-CoA carboxylase complex is composed of AccA1, which contains the biotin carboxylase (BC) and biotin carboxyl carrier protein (BCCP) domains, and AccD1, which contains the carboxyl transferase (CT) domain. The AccA1/AccD1 complex forms a dodecamer.</text>
</comment>
<gene>
    <name evidence="15" type="ORF">KDI_36570</name>
</gene>
<evidence type="ECO:0000256" key="11">
    <source>
        <dbReference type="PROSITE-ProRule" id="PRU00409"/>
    </source>
</evidence>
<dbReference type="SUPFAM" id="SSF52440">
    <property type="entry name" value="PreATP-grasp domain"/>
    <property type="match status" value="1"/>
</dbReference>
<dbReference type="Pfam" id="PF00289">
    <property type="entry name" value="Biotin_carb_N"/>
    <property type="match status" value="1"/>
</dbReference>
<sequence>MFRKILIANRGEIALRIIATCREMNIDSVAVYSEADQHSRHVINADEAYLLGPAPAQQSYLNGDAILDIARRSGAEAIHPGYGFLSENADFAEACEQAGIVFIGPGSASIRLMGSKTAARRVAQQVNAPTVPGYNGESQMDGILQEEGERIGFPLLIKAVAGGGGKGMRIVHHAATFLEQLAGARREAQAAFGDAAVFLERYLQQARHIEIQILADQHGNVVHLGERECSIQRRHQKIIEESPSSVLSDALRQQMGDIAIRIARAACYVNAGTLEFILDTDQNFYFLEMNTRLQVEHPVTELVTGLDMVRQQLYIAAGEPLKITQAEISPRGHAIEARFYAEDPQQHYLPSTGIINAFHKPVGPGIRLDSGIEAGDEITQYYDPMLAKLIVVAESRQAAIQRLQRALEQSAIFGVKTNLELLHAISQHPAFAMGDTPTDFLEQHDLLAPTSTADISEDIFKAAAIYDLQHLATEKSSEYTMSATSKHRLTPWQTQGLWRIAGGRRTLSYRYGEQDYLVTIQPVVTRQNTWSISVGEQAPQEITAFLTNDHFLMLRCDDQQTLIALHDQKDELHLILKGKLFRLRRPGLLDVTTASHGGDQQRLQNSLTAPMSGTIVKIEAHDGDIVEAHQTLVILSAMKMEHAITAPYAGKIKHISCAEGDVVQGGTSVVEMEAANA</sequence>
<feature type="domain" description="Biotin carboxylation" evidence="14">
    <location>
        <begin position="1"/>
        <end position="446"/>
    </location>
</feature>
<dbReference type="Pfam" id="PF02786">
    <property type="entry name" value="CPSase_L_D2"/>
    <property type="match status" value="1"/>
</dbReference>
<evidence type="ECO:0000256" key="3">
    <source>
        <dbReference type="ARBA" id="ARBA00022598"/>
    </source>
</evidence>
<proteinExistence type="predicted"/>
<dbReference type="SUPFAM" id="SSF51230">
    <property type="entry name" value="Single hybrid motif"/>
    <property type="match status" value="1"/>
</dbReference>
<keyword evidence="16" id="KW-1185">Reference proteome</keyword>
<evidence type="ECO:0000256" key="5">
    <source>
        <dbReference type="ARBA" id="ARBA00022840"/>
    </source>
</evidence>
<dbReference type="InterPro" id="IPR011761">
    <property type="entry name" value="ATP-grasp"/>
</dbReference>
<keyword evidence="3" id="KW-0436">Ligase</keyword>
<dbReference type="PROSITE" id="PS50979">
    <property type="entry name" value="BC"/>
    <property type="match status" value="1"/>
</dbReference>
<comment type="function">
    <text evidence="8">Component of a biotin-dependent acyl-CoA carboxylase complex. This subunit catalyzes the ATP-dependent carboxylation of the biotin carried by the biotin carboxyl carrier (BCC) domain, resulting in the formation of carboxyl biotin. When associated with the beta1 subunit AccD1, is involved in branched amino-acid catabolism with methylcrotonyl coenzyme A as the substrate.</text>
</comment>
<dbReference type="Pfam" id="PF02785">
    <property type="entry name" value="Biotin_carb_C"/>
    <property type="match status" value="1"/>
</dbReference>
<evidence type="ECO:0000256" key="8">
    <source>
        <dbReference type="ARBA" id="ARBA00053351"/>
    </source>
</evidence>
<comment type="caution">
    <text evidence="15">The sequence shown here is derived from an EMBL/GenBank/DDBJ whole genome shotgun (WGS) entry which is preliminary data.</text>
</comment>
<dbReference type="InterPro" id="IPR016185">
    <property type="entry name" value="PreATP-grasp_dom_sf"/>
</dbReference>
<keyword evidence="6" id="KW-0809">Transit peptide</keyword>
<dbReference type="NCBIfam" id="NF006367">
    <property type="entry name" value="PRK08591.1"/>
    <property type="match status" value="1"/>
</dbReference>
<name>A0A5A5TGA0_9CHLR</name>
<dbReference type="SMART" id="SM00878">
    <property type="entry name" value="Biotin_carb_C"/>
    <property type="match status" value="1"/>
</dbReference>
<keyword evidence="5 11" id="KW-0067">ATP-binding</keyword>
<dbReference type="InterPro" id="IPR005482">
    <property type="entry name" value="Biotin_COase_C"/>
</dbReference>
<organism evidence="15 16">
    <name type="scientific">Dictyobacter arantiisoli</name>
    <dbReference type="NCBI Taxonomy" id="2014874"/>
    <lineage>
        <taxon>Bacteria</taxon>
        <taxon>Bacillati</taxon>
        <taxon>Chloroflexota</taxon>
        <taxon>Ktedonobacteria</taxon>
        <taxon>Ktedonobacterales</taxon>
        <taxon>Dictyobacteraceae</taxon>
        <taxon>Dictyobacter</taxon>
    </lineage>
</organism>
<dbReference type="EMBL" id="BIXY01000060">
    <property type="protein sequence ID" value="GCF10093.1"/>
    <property type="molecule type" value="Genomic_DNA"/>
</dbReference>
<dbReference type="Pfam" id="PF00364">
    <property type="entry name" value="Biotin_lipoyl"/>
    <property type="match status" value="1"/>
</dbReference>
<evidence type="ECO:0000313" key="16">
    <source>
        <dbReference type="Proteomes" id="UP000322530"/>
    </source>
</evidence>
<evidence type="ECO:0000259" key="12">
    <source>
        <dbReference type="PROSITE" id="PS50968"/>
    </source>
</evidence>
<dbReference type="InterPro" id="IPR011764">
    <property type="entry name" value="Biotin_carboxylation_dom"/>
</dbReference>
<keyword evidence="4 11" id="KW-0547">Nucleotide-binding</keyword>
<dbReference type="Pfam" id="PF21139">
    <property type="entry name" value="BT_MCC_alpha"/>
    <property type="match status" value="1"/>
</dbReference>
<evidence type="ECO:0000256" key="9">
    <source>
        <dbReference type="ARBA" id="ARBA00065901"/>
    </source>
</evidence>
<evidence type="ECO:0000313" key="15">
    <source>
        <dbReference type="EMBL" id="GCF10093.1"/>
    </source>
</evidence>
<dbReference type="Gene3D" id="2.40.50.100">
    <property type="match status" value="1"/>
</dbReference>
<dbReference type="PROSITE" id="PS50968">
    <property type="entry name" value="BIOTINYL_LIPOYL"/>
    <property type="match status" value="1"/>
</dbReference>
<dbReference type="CDD" id="cd06850">
    <property type="entry name" value="biotinyl_domain"/>
    <property type="match status" value="1"/>
</dbReference>
<keyword evidence="7" id="KW-0092">Biotin</keyword>
<feature type="domain" description="ATP-grasp" evidence="13">
    <location>
        <begin position="120"/>
        <end position="317"/>
    </location>
</feature>
<evidence type="ECO:0000256" key="6">
    <source>
        <dbReference type="ARBA" id="ARBA00022946"/>
    </source>
</evidence>
<dbReference type="InterPro" id="IPR048429">
    <property type="entry name" value="MCC_alpha_BT"/>
</dbReference>
<protein>
    <recommendedName>
        <fullName evidence="10">Biotin-dependent 3-methylcrotonyl-coenzyme A carboxylase alpha1 subunit</fullName>
        <ecNumber evidence="2">6.3.4.14</ecNumber>
    </recommendedName>
</protein>
<dbReference type="FunFam" id="3.30.470.20:FF:000028">
    <property type="entry name" value="Methylcrotonoyl-CoA carboxylase subunit alpha, mitochondrial"/>
    <property type="match status" value="1"/>
</dbReference>
<dbReference type="SUPFAM" id="SSF51246">
    <property type="entry name" value="Rudiment single hybrid motif"/>
    <property type="match status" value="1"/>
</dbReference>
<dbReference type="RefSeq" id="WP_149402997.1">
    <property type="nucleotide sequence ID" value="NZ_BIXY01000060.1"/>
</dbReference>
<dbReference type="InterPro" id="IPR005481">
    <property type="entry name" value="BC-like_N"/>
</dbReference>
<dbReference type="PANTHER" id="PTHR18866:SF33">
    <property type="entry name" value="METHYLCROTONOYL-COA CARBOXYLASE SUBUNIT ALPHA, MITOCHONDRIAL-RELATED"/>
    <property type="match status" value="1"/>
</dbReference>
<dbReference type="GO" id="GO:0005524">
    <property type="term" value="F:ATP binding"/>
    <property type="evidence" value="ECO:0007669"/>
    <property type="project" value="UniProtKB-UniRule"/>
</dbReference>
<reference evidence="15 16" key="1">
    <citation type="submission" date="2019-01" db="EMBL/GenBank/DDBJ databases">
        <title>Draft genome sequence of Dictyobacter sp. Uno17.</title>
        <authorList>
            <person name="Wang C.M."/>
            <person name="Zheng Y."/>
            <person name="Sakai Y."/>
            <person name="Abe K."/>
            <person name="Yokota A."/>
            <person name="Yabe S."/>
        </authorList>
    </citation>
    <scope>NUCLEOTIDE SEQUENCE [LARGE SCALE GENOMIC DNA]</scope>
    <source>
        <strain evidence="15 16">Uno17</strain>
    </source>
</reference>
<dbReference type="FunFam" id="2.40.50.100:FF:000003">
    <property type="entry name" value="Acetyl-CoA carboxylase biotin carboxyl carrier protein"/>
    <property type="match status" value="1"/>
</dbReference>
<dbReference type="Gene3D" id="3.30.470.20">
    <property type="entry name" value="ATP-grasp fold, B domain"/>
    <property type="match status" value="1"/>
</dbReference>
<dbReference type="Proteomes" id="UP000322530">
    <property type="component" value="Unassembled WGS sequence"/>
</dbReference>
<dbReference type="FunFam" id="3.40.50.20:FF:000010">
    <property type="entry name" value="Propionyl-CoA carboxylase subunit alpha"/>
    <property type="match status" value="1"/>
</dbReference>
<dbReference type="GO" id="GO:0046872">
    <property type="term" value="F:metal ion binding"/>
    <property type="evidence" value="ECO:0007669"/>
    <property type="project" value="InterPro"/>
</dbReference>
<dbReference type="GO" id="GO:0004075">
    <property type="term" value="F:biotin carboxylase activity"/>
    <property type="evidence" value="ECO:0007669"/>
    <property type="project" value="UniProtKB-EC"/>
</dbReference>
<dbReference type="InterPro" id="IPR011054">
    <property type="entry name" value="Rudment_hybrid_motif"/>
</dbReference>
<accession>A0A5A5TGA0</accession>
<evidence type="ECO:0000256" key="4">
    <source>
        <dbReference type="ARBA" id="ARBA00022741"/>
    </source>
</evidence>
<feature type="domain" description="Lipoyl-binding" evidence="12">
    <location>
        <begin position="598"/>
        <end position="673"/>
    </location>
</feature>
<dbReference type="InterPro" id="IPR005479">
    <property type="entry name" value="CPAse_ATP-bd"/>
</dbReference>
<comment type="cofactor">
    <cofactor evidence="1">
        <name>biotin</name>
        <dbReference type="ChEBI" id="CHEBI:57586"/>
    </cofactor>
</comment>
<evidence type="ECO:0000256" key="10">
    <source>
        <dbReference type="ARBA" id="ARBA00074050"/>
    </source>
</evidence>
<dbReference type="PROSITE" id="PS50975">
    <property type="entry name" value="ATP_GRASP"/>
    <property type="match status" value="1"/>
</dbReference>
<dbReference type="FunFam" id="3.30.1490.20:FF:000003">
    <property type="entry name" value="acetyl-CoA carboxylase isoform X1"/>
    <property type="match status" value="1"/>
</dbReference>
<dbReference type="InterPro" id="IPR050856">
    <property type="entry name" value="Biotin_carboxylase_complex"/>
</dbReference>
<evidence type="ECO:0000256" key="1">
    <source>
        <dbReference type="ARBA" id="ARBA00001953"/>
    </source>
</evidence>
<dbReference type="AlphaFoldDB" id="A0A5A5TGA0"/>
<dbReference type="EC" id="6.3.4.14" evidence="2"/>
<evidence type="ECO:0000256" key="2">
    <source>
        <dbReference type="ARBA" id="ARBA00013263"/>
    </source>
</evidence>
<dbReference type="PROSITE" id="PS00867">
    <property type="entry name" value="CPSASE_2"/>
    <property type="match status" value="1"/>
</dbReference>